<reference evidence="12 13" key="1">
    <citation type="submission" date="2017-12" db="EMBL/GenBank/DDBJ databases">
        <title>The draft genome sequence of Brumimicrobium saltpan LHR20.</title>
        <authorList>
            <person name="Do Z.-J."/>
            <person name="Luo H.-R."/>
        </authorList>
    </citation>
    <scope>NUCLEOTIDE SEQUENCE [LARGE SCALE GENOMIC DNA]</scope>
    <source>
        <strain evidence="12 13">LHR20</strain>
    </source>
</reference>
<dbReference type="InterPro" id="IPR027417">
    <property type="entry name" value="P-loop_NTPase"/>
</dbReference>
<evidence type="ECO:0000313" key="12">
    <source>
        <dbReference type="EMBL" id="PKR80838.1"/>
    </source>
</evidence>
<feature type="domain" description="ABC transmembrane type-1" evidence="11">
    <location>
        <begin position="42"/>
        <end position="335"/>
    </location>
</feature>
<dbReference type="PROSITE" id="PS50929">
    <property type="entry name" value="ABC_TM1F"/>
    <property type="match status" value="1"/>
</dbReference>
<keyword evidence="13" id="KW-1185">Reference proteome</keyword>
<evidence type="ECO:0000313" key="13">
    <source>
        <dbReference type="Proteomes" id="UP000236654"/>
    </source>
</evidence>
<dbReference type="PANTHER" id="PTHR43394:SF1">
    <property type="entry name" value="ATP-BINDING CASSETTE SUB-FAMILY B MEMBER 10, MITOCHONDRIAL"/>
    <property type="match status" value="1"/>
</dbReference>
<dbReference type="PANTHER" id="PTHR43394">
    <property type="entry name" value="ATP-DEPENDENT PERMEASE MDL1, MITOCHONDRIAL"/>
    <property type="match status" value="1"/>
</dbReference>
<dbReference type="CDD" id="cd18576">
    <property type="entry name" value="ABC_6TM_bac_exporter_ABCB8_10_like"/>
    <property type="match status" value="1"/>
</dbReference>
<dbReference type="InterPro" id="IPR011527">
    <property type="entry name" value="ABC1_TM_dom"/>
</dbReference>
<feature type="transmembrane region" description="Helical" evidence="9">
    <location>
        <begin position="272"/>
        <end position="294"/>
    </location>
</feature>
<keyword evidence="4 9" id="KW-0812">Transmembrane</keyword>
<dbReference type="InterPro" id="IPR003593">
    <property type="entry name" value="AAA+_ATPase"/>
</dbReference>
<dbReference type="InterPro" id="IPR017871">
    <property type="entry name" value="ABC_transporter-like_CS"/>
</dbReference>
<feature type="transmembrane region" description="Helical" evidence="9">
    <location>
        <begin position="169"/>
        <end position="186"/>
    </location>
</feature>
<dbReference type="Pfam" id="PF00664">
    <property type="entry name" value="ABC_membrane"/>
    <property type="match status" value="1"/>
</dbReference>
<accession>A0A2I0R2M7</accession>
<name>A0A2I0R2M7_9FLAO</name>
<keyword evidence="8 9" id="KW-0472">Membrane</keyword>
<evidence type="ECO:0000259" key="11">
    <source>
        <dbReference type="PROSITE" id="PS50929"/>
    </source>
</evidence>
<dbReference type="SUPFAM" id="SSF52540">
    <property type="entry name" value="P-loop containing nucleoside triphosphate hydrolases"/>
    <property type="match status" value="1"/>
</dbReference>
<comment type="subcellular location">
    <subcellularLocation>
        <location evidence="1">Cell membrane</location>
        <topology evidence="1">Multi-pass membrane protein</topology>
    </subcellularLocation>
</comment>
<evidence type="ECO:0000256" key="4">
    <source>
        <dbReference type="ARBA" id="ARBA00022692"/>
    </source>
</evidence>
<keyword evidence="3" id="KW-0813">Transport</keyword>
<feature type="transmembrane region" description="Helical" evidence="9">
    <location>
        <begin position="309"/>
        <end position="326"/>
    </location>
</feature>
<evidence type="ECO:0000259" key="10">
    <source>
        <dbReference type="PROSITE" id="PS50893"/>
    </source>
</evidence>
<dbReference type="Proteomes" id="UP000236654">
    <property type="component" value="Unassembled WGS sequence"/>
</dbReference>
<dbReference type="GO" id="GO:0005886">
    <property type="term" value="C:plasma membrane"/>
    <property type="evidence" value="ECO:0007669"/>
    <property type="project" value="UniProtKB-SubCell"/>
</dbReference>
<proteinExistence type="inferred from homology"/>
<dbReference type="PROSITE" id="PS50893">
    <property type="entry name" value="ABC_TRANSPORTER_2"/>
    <property type="match status" value="1"/>
</dbReference>
<sequence length="608" mass="68167">MLKPKKKKNKTKTKLSKASVQKAKKIFSYLKPYRFYFFVGWIFLVLSSTAGLFFPYLLGQLLGSDLPEDTASPSNEQLLQNLDLNNINTVALVLLVLLVLQSVFSFFRVVIFTKVTENTLRDIRKDAYDKLIYMPMDFFNKNKVGELTSRIAADITLIQDTLRTTIAEFFRQIIIIIGSIIFITIVSWRLALIMLATVPVMAIIAVVFGRFIRKLSKKAQDSSASSNTIIEEGLMGITNVKTFTNEIFMISKYRKSIEEIRRLNIKSGNWRGLFISFIIMCLFGAIIFIIWQGLHMTVGPDATLDKGDFFSFIMFTVFMGASIGSLPDLYANMQKAVGATEHLMDIISNDTEKQLHKGTDTSPIKGNVVFDAVSFHYPQRKDVQVLNQLSFSANKGDKIALVGSSGAGKSTIASLIQRFYSPTEGKYTIDGKNVETYELNHLRENMALVPQEVILFSGTIRENILFGKQNATDEEVKAAAKKANALTFIDSFPEGFETEVGDRGIQLSGGQKQRIAIARAILKDPNILILDEATSALDAESERLVQEALDNLMENRTSFIIAHRLSTIRKADTILVLEHGKIVEKGTHEELIRKENGVYANLNELQIN</sequence>
<dbReference type="GO" id="GO:0005524">
    <property type="term" value="F:ATP binding"/>
    <property type="evidence" value="ECO:0007669"/>
    <property type="project" value="UniProtKB-KW"/>
</dbReference>
<dbReference type="EMBL" id="PJNI01000008">
    <property type="protein sequence ID" value="PKR80838.1"/>
    <property type="molecule type" value="Genomic_DNA"/>
</dbReference>
<keyword evidence="7 9" id="KW-1133">Transmembrane helix</keyword>
<dbReference type="SMART" id="SM00382">
    <property type="entry name" value="AAA"/>
    <property type="match status" value="1"/>
</dbReference>
<dbReference type="RefSeq" id="WP_101334620.1">
    <property type="nucleotide sequence ID" value="NZ_PJNI01000008.1"/>
</dbReference>
<dbReference type="InterPro" id="IPR036640">
    <property type="entry name" value="ABC1_TM_sf"/>
</dbReference>
<keyword evidence="5" id="KW-0547">Nucleotide-binding</keyword>
<dbReference type="FunFam" id="3.40.50.300:FF:000205">
    <property type="entry name" value="ABC transporter B family member 4"/>
    <property type="match status" value="1"/>
</dbReference>
<dbReference type="InterPro" id="IPR039421">
    <property type="entry name" value="Type_1_exporter"/>
</dbReference>
<feature type="transmembrane region" description="Helical" evidence="9">
    <location>
        <begin position="192"/>
        <end position="212"/>
    </location>
</feature>
<dbReference type="PROSITE" id="PS00211">
    <property type="entry name" value="ABC_TRANSPORTER_1"/>
    <property type="match status" value="1"/>
</dbReference>
<dbReference type="CDD" id="cd03249">
    <property type="entry name" value="ABC_MTABC3_MDL1_MDL2"/>
    <property type="match status" value="1"/>
</dbReference>
<comment type="caution">
    <text evidence="12">The sequence shown here is derived from an EMBL/GenBank/DDBJ whole genome shotgun (WGS) entry which is preliminary data.</text>
</comment>
<organism evidence="12 13">
    <name type="scientific">Brumimicrobium salinarum</name>
    <dbReference type="NCBI Taxonomy" id="2058658"/>
    <lineage>
        <taxon>Bacteria</taxon>
        <taxon>Pseudomonadati</taxon>
        <taxon>Bacteroidota</taxon>
        <taxon>Flavobacteriia</taxon>
        <taxon>Flavobacteriales</taxon>
        <taxon>Crocinitomicaceae</taxon>
        <taxon>Brumimicrobium</taxon>
    </lineage>
</organism>
<protein>
    <submittedName>
        <fullName evidence="12">Multidrug ABC transporter ATP-binding protein</fullName>
    </submittedName>
</protein>
<evidence type="ECO:0000256" key="1">
    <source>
        <dbReference type="ARBA" id="ARBA00004651"/>
    </source>
</evidence>
<evidence type="ECO:0000256" key="9">
    <source>
        <dbReference type="SAM" id="Phobius"/>
    </source>
</evidence>
<feature type="transmembrane region" description="Helical" evidence="9">
    <location>
        <begin position="90"/>
        <end position="111"/>
    </location>
</feature>
<evidence type="ECO:0000256" key="3">
    <source>
        <dbReference type="ARBA" id="ARBA00022448"/>
    </source>
</evidence>
<gene>
    <name evidence="12" type="ORF">CW751_08710</name>
</gene>
<evidence type="ECO:0000256" key="2">
    <source>
        <dbReference type="ARBA" id="ARBA00007577"/>
    </source>
</evidence>
<feature type="transmembrane region" description="Helical" evidence="9">
    <location>
        <begin position="35"/>
        <end position="58"/>
    </location>
</feature>
<evidence type="ECO:0000256" key="6">
    <source>
        <dbReference type="ARBA" id="ARBA00022840"/>
    </source>
</evidence>
<dbReference type="Gene3D" id="3.40.50.300">
    <property type="entry name" value="P-loop containing nucleotide triphosphate hydrolases"/>
    <property type="match status" value="1"/>
</dbReference>
<feature type="domain" description="ABC transporter" evidence="10">
    <location>
        <begin position="368"/>
        <end position="604"/>
    </location>
</feature>
<dbReference type="GO" id="GO:0015421">
    <property type="term" value="F:ABC-type oligopeptide transporter activity"/>
    <property type="evidence" value="ECO:0007669"/>
    <property type="project" value="TreeGrafter"/>
</dbReference>
<evidence type="ECO:0000256" key="8">
    <source>
        <dbReference type="ARBA" id="ARBA00023136"/>
    </source>
</evidence>
<dbReference type="SUPFAM" id="SSF90123">
    <property type="entry name" value="ABC transporter transmembrane region"/>
    <property type="match status" value="1"/>
</dbReference>
<dbReference type="Pfam" id="PF00005">
    <property type="entry name" value="ABC_tran"/>
    <property type="match status" value="1"/>
</dbReference>
<keyword evidence="6 12" id="KW-0067">ATP-binding</keyword>
<dbReference type="InterPro" id="IPR003439">
    <property type="entry name" value="ABC_transporter-like_ATP-bd"/>
</dbReference>
<dbReference type="GO" id="GO:0016887">
    <property type="term" value="F:ATP hydrolysis activity"/>
    <property type="evidence" value="ECO:0007669"/>
    <property type="project" value="InterPro"/>
</dbReference>
<evidence type="ECO:0000256" key="5">
    <source>
        <dbReference type="ARBA" id="ARBA00022741"/>
    </source>
</evidence>
<comment type="similarity">
    <text evidence="2">Belongs to the ABC transporter superfamily. ABCB family. Multidrug resistance exporter (TC 3.A.1.201) subfamily.</text>
</comment>
<dbReference type="AlphaFoldDB" id="A0A2I0R2M7"/>
<dbReference type="OrthoDB" id="9780296at2"/>
<evidence type="ECO:0000256" key="7">
    <source>
        <dbReference type="ARBA" id="ARBA00022989"/>
    </source>
</evidence>
<dbReference type="Gene3D" id="1.20.1560.10">
    <property type="entry name" value="ABC transporter type 1, transmembrane domain"/>
    <property type="match status" value="1"/>
</dbReference>